<evidence type="ECO:0000313" key="2">
    <source>
        <dbReference type="Proteomes" id="UP000828048"/>
    </source>
</evidence>
<comment type="caution">
    <text evidence="1">The sequence shown here is derived from an EMBL/GenBank/DDBJ whole genome shotgun (WGS) entry which is preliminary data.</text>
</comment>
<keyword evidence="2" id="KW-1185">Reference proteome</keyword>
<reference evidence="1 2" key="1">
    <citation type="journal article" date="2021" name="Hortic Res">
        <title>High-quality reference genome and annotation aids understanding of berry development for evergreen blueberry (Vaccinium darrowii).</title>
        <authorList>
            <person name="Yu J."/>
            <person name="Hulse-Kemp A.M."/>
            <person name="Babiker E."/>
            <person name="Staton M."/>
        </authorList>
    </citation>
    <scope>NUCLEOTIDE SEQUENCE [LARGE SCALE GENOMIC DNA]</scope>
    <source>
        <strain evidence="2">cv. NJ 8807/NJ 8810</strain>
        <tissue evidence="1">Young leaf</tissue>
    </source>
</reference>
<dbReference type="EMBL" id="CM037151">
    <property type="protein sequence ID" value="KAH7843631.1"/>
    <property type="molecule type" value="Genomic_DNA"/>
</dbReference>
<gene>
    <name evidence="1" type="ORF">Vadar_019008</name>
</gene>
<evidence type="ECO:0000313" key="1">
    <source>
        <dbReference type="EMBL" id="KAH7843631.1"/>
    </source>
</evidence>
<name>A0ACB7XRU2_9ERIC</name>
<organism evidence="1 2">
    <name type="scientific">Vaccinium darrowii</name>
    <dbReference type="NCBI Taxonomy" id="229202"/>
    <lineage>
        <taxon>Eukaryota</taxon>
        <taxon>Viridiplantae</taxon>
        <taxon>Streptophyta</taxon>
        <taxon>Embryophyta</taxon>
        <taxon>Tracheophyta</taxon>
        <taxon>Spermatophyta</taxon>
        <taxon>Magnoliopsida</taxon>
        <taxon>eudicotyledons</taxon>
        <taxon>Gunneridae</taxon>
        <taxon>Pentapetalae</taxon>
        <taxon>asterids</taxon>
        <taxon>Ericales</taxon>
        <taxon>Ericaceae</taxon>
        <taxon>Vaccinioideae</taxon>
        <taxon>Vaccinieae</taxon>
        <taxon>Vaccinium</taxon>
    </lineage>
</organism>
<proteinExistence type="predicted"/>
<protein>
    <submittedName>
        <fullName evidence="1">Uncharacterized protein</fullName>
    </submittedName>
</protein>
<accession>A0ACB7XRU2</accession>
<sequence length="147" mass="16697">MALACRWVKDEDSKRSRVVLQSLEGKKFKYALKFRFQVISNQAEYEAVITGLQLAKAAGAKSLAIISDSQLVVGQVNGEYKAKEENMKKYLKCMKELVKSFQAFNISQVPREENMEADQLARLATTKEDLIQTRLHIPVGLYYSDCL</sequence>
<dbReference type="Proteomes" id="UP000828048">
    <property type="component" value="Chromosome 1"/>
</dbReference>